<feature type="transmembrane region" description="Helical" evidence="12">
    <location>
        <begin position="7"/>
        <end position="25"/>
    </location>
</feature>
<comment type="function">
    <text evidence="11">Catalyzes the formation of phosphatidylethanolamine (PtdEtn) from phosphatidylserine (PtdSer).</text>
</comment>
<keyword evidence="12" id="KW-0812">Transmembrane</keyword>
<feature type="modified residue" description="Pyruvic acid (Ser); by autocatalysis" evidence="11">
    <location>
        <position position="182"/>
    </location>
</feature>
<keyword evidence="7 11" id="KW-0594">Phospholipid biosynthesis</keyword>
<keyword evidence="9 11" id="KW-1208">Phospholipid metabolism</keyword>
<comment type="cofactor">
    <cofactor evidence="11">
        <name>pyruvate</name>
        <dbReference type="ChEBI" id="CHEBI:15361"/>
    </cofactor>
    <text evidence="11">Binds 1 pyruvoyl group covalently per subunit.</text>
</comment>
<comment type="subunit">
    <text evidence="11">Heterodimer of a large membrane-associated beta subunit and a small pyruvoyl-containing alpha subunit.</text>
</comment>
<keyword evidence="3 11" id="KW-0210">Decarboxylase</keyword>
<dbReference type="AlphaFoldDB" id="A0A7C9IL31"/>
<evidence type="ECO:0000256" key="7">
    <source>
        <dbReference type="ARBA" id="ARBA00023209"/>
    </source>
</evidence>
<dbReference type="UniPathway" id="UPA00558">
    <property type="reaction ID" value="UER00616"/>
</dbReference>
<evidence type="ECO:0000256" key="5">
    <source>
        <dbReference type="ARBA" id="ARBA00023136"/>
    </source>
</evidence>
<keyword evidence="8 11" id="KW-0456">Lyase</keyword>
<dbReference type="OrthoDB" id="9790893at2"/>
<comment type="catalytic activity">
    <reaction evidence="11">
        <text>a 1,2-diacyl-sn-glycero-3-phospho-L-serine + H(+) = a 1,2-diacyl-sn-glycero-3-phosphoethanolamine + CO2</text>
        <dbReference type="Rhea" id="RHEA:20828"/>
        <dbReference type="ChEBI" id="CHEBI:15378"/>
        <dbReference type="ChEBI" id="CHEBI:16526"/>
        <dbReference type="ChEBI" id="CHEBI:57262"/>
        <dbReference type="ChEBI" id="CHEBI:64612"/>
        <dbReference type="EC" id="4.1.1.65"/>
    </reaction>
</comment>
<dbReference type="NCBIfam" id="NF003685">
    <property type="entry name" value="PRK05305.2-5"/>
    <property type="match status" value="1"/>
</dbReference>
<feature type="chain" id="PRO_5029060481" description="Phosphatidylserine decarboxylase alpha chain" evidence="11">
    <location>
        <begin position="182"/>
        <end position="214"/>
    </location>
</feature>
<name>A0A7C9IL31_9BACT</name>
<dbReference type="InterPro" id="IPR003817">
    <property type="entry name" value="PS_Dcarbxylase"/>
</dbReference>
<dbReference type="PANTHER" id="PTHR35809:SF1">
    <property type="entry name" value="ARCHAETIDYLSERINE DECARBOXYLASE PROENZYME-RELATED"/>
    <property type="match status" value="1"/>
</dbReference>
<gene>
    <name evidence="11" type="primary">psd</name>
    <name evidence="13" type="ORF">GTA51_10340</name>
</gene>
<evidence type="ECO:0000256" key="4">
    <source>
        <dbReference type="ARBA" id="ARBA00023098"/>
    </source>
</evidence>
<evidence type="ECO:0000256" key="9">
    <source>
        <dbReference type="ARBA" id="ARBA00023264"/>
    </source>
</evidence>
<comment type="caution">
    <text evidence="13">The sequence shown here is derived from an EMBL/GenBank/DDBJ whole genome shotgun (WGS) entry which is preliminary data.</text>
</comment>
<dbReference type="InterPro" id="IPR033175">
    <property type="entry name" value="PSD-A"/>
</dbReference>
<evidence type="ECO:0000256" key="1">
    <source>
        <dbReference type="ARBA" id="ARBA00022475"/>
    </source>
</evidence>
<dbReference type="Pfam" id="PF02666">
    <property type="entry name" value="PS_Dcarbxylase"/>
    <property type="match status" value="1"/>
</dbReference>
<keyword evidence="5 11" id="KW-0472">Membrane</keyword>
<dbReference type="HAMAP" id="MF_00664">
    <property type="entry name" value="PS_decarb_PSD_A"/>
    <property type="match status" value="1"/>
</dbReference>
<comment type="similarity">
    <text evidence="11">Belongs to the phosphatidylserine decarboxylase family. PSD-A subfamily.</text>
</comment>
<proteinExistence type="inferred from homology"/>
<dbReference type="EC" id="4.1.1.65" evidence="11"/>
<feature type="active site" description="Schiff-base intermediate with substrate; via pyruvic acid" evidence="11">
    <location>
        <position position="182"/>
    </location>
</feature>
<organism evidence="13 14">
    <name type="scientific">Solidesulfovibrio aerotolerans</name>
    <dbReference type="NCBI Taxonomy" id="295255"/>
    <lineage>
        <taxon>Bacteria</taxon>
        <taxon>Pseudomonadati</taxon>
        <taxon>Thermodesulfobacteriota</taxon>
        <taxon>Desulfovibrionia</taxon>
        <taxon>Desulfovibrionales</taxon>
        <taxon>Desulfovibrionaceae</taxon>
        <taxon>Solidesulfovibrio</taxon>
    </lineage>
</organism>
<keyword evidence="4 11" id="KW-0443">Lipid metabolism</keyword>
<evidence type="ECO:0000256" key="12">
    <source>
        <dbReference type="SAM" id="Phobius"/>
    </source>
</evidence>
<dbReference type="PANTHER" id="PTHR35809">
    <property type="entry name" value="ARCHAETIDYLSERINE DECARBOXYLASE PROENZYME-RELATED"/>
    <property type="match status" value="1"/>
</dbReference>
<reference evidence="13 14" key="1">
    <citation type="submission" date="2020-01" db="EMBL/GenBank/DDBJ databases">
        <title>Genome sequence of Desulfovibrio aerotolerans DSM 16695(T).</title>
        <authorList>
            <person name="Karnachuk O."/>
            <person name="Avakyan M."/>
            <person name="Mardanov A."/>
            <person name="Kadnikov V."/>
            <person name="Ravin N."/>
        </authorList>
    </citation>
    <scope>NUCLEOTIDE SEQUENCE [LARGE SCALE GENOMIC DNA]</scope>
    <source>
        <strain evidence="13 14">DSM 16695</strain>
    </source>
</reference>
<evidence type="ECO:0000256" key="2">
    <source>
        <dbReference type="ARBA" id="ARBA00022516"/>
    </source>
</evidence>
<dbReference type="Proteomes" id="UP000482487">
    <property type="component" value="Unassembled WGS sequence"/>
</dbReference>
<evidence type="ECO:0000256" key="6">
    <source>
        <dbReference type="ARBA" id="ARBA00023145"/>
    </source>
</evidence>
<evidence type="ECO:0000256" key="10">
    <source>
        <dbReference type="ARBA" id="ARBA00023317"/>
    </source>
</evidence>
<evidence type="ECO:0000313" key="14">
    <source>
        <dbReference type="Proteomes" id="UP000482487"/>
    </source>
</evidence>
<accession>A0A7C9IL31</accession>
<sequence>MYNPICGLARDGLPIIGFFALAALITGLLRWPWLAGLFLLLTAFSLNFFRDPDRTIPAEAGMAVAPADGVVCKMGEEIDPASGEKRQVVCIFMNVVNVHVNRSPVAGVVSEVRYIPGKFFNASLDKASTDNERNLIVVTDAEGARFTVIQIAGLIARRIVCPAKVGDRLAQGERYGMIKFGSRLDVYLPQGYEAAVTMGQKTTAGVTVLARKAG</sequence>
<protein>
    <recommendedName>
        <fullName evidence="11">Phosphatidylserine decarboxylase proenzyme</fullName>
        <ecNumber evidence="11">4.1.1.65</ecNumber>
    </recommendedName>
    <component>
        <recommendedName>
            <fullName evidence="11">Phosphatidylserine decarboxylase alpha chain</fullName>
        </recommendedName>
    </component>
    <component>
        <recommendedName>
            <fullName evidence="11">Phosphatidylserine decarboxylase beta chain</fullName>
        </recommendedName>
    </component>
</protein>
<feature type="site" description="Cleavage (non-hydrolytic); by autocatalysis" evidence="11">
    <location>
        <begin position="181"/>
        <end position="182"/>
    </location>
</feature>
<dbReference type="EMBL" id="WVUD01000016">
    <property type="protein sequence ID" value="MYL83521.1"/>
    <property type="molecule type" value="Genomic_DNA"/>
</dbReference>
<feature type="chain" id="PRO_5029060480" description="Phosphatidylserine decarboxylase beta chain" evidence="11">
    <location>
        <begin position="1"/>
        <end position="181"/>
    </location>
</feature>
<dbReference type="NCBIfam" id="NF003678">
    <property type="entry name" value="PRK05305.1-2"/>
    <property type="match status" value="1"/>
</dbReference>
<comment type="pathway">
    <text evidence="11">Phospholipid metabolism; phosphatidylethanolamine biosynthesis; phosphatidylethanolamine from CDP-diacylglycerol: step 2/2.</text>
</comment>
<evidence type="ECO:0000256" key="11">
    <source>
        <dbReference type="HAMAP-Rule" id="MF_00664"/>
    </source>
</evidence>
<keyword evidence="14" id="KW-1185">Reference proteome</keyword>
<evidence type="ECO:0000313" key="13">
    <source>
        <dbReference type="EMBL" id="MYL83521.1"/>
    </source>
</evidence>
<keyword evidence="1 11" id="KW-1003">Cell membrane</keyword>
<dbReference type="GO" id="GO:0005886">
    <property type="term" value="C:plasma membrane"/>
    <property type="evidence" value="ECO:0007669"/>
    <property type="project" value="UniProtKB-SubCell"/>
</dbReference>
<keyword evidence="10 11" id="KW-0670">Pyruvate</keyword>
<keyword evidence="12" id="KW-1133">Transmembrane helix</keyword>
<comment type="PTM">
    <text evidence="11">Is synthesized initially as an inactive proenzyme. Formation of the active enzyme involves a self-maturation process in which the active site pyruvoyl group is generated from an internal serine residue via an autocatalytic post-translational modification. Two non-identical subunits are generated from the proenzyme in this reaction, and the pyruvate is formed at the N-terminus of the alpha chain, which is derived from the carboxyl end of the proenzyme. The post-translation cleavage follows an unusual pathway, termed non-hydrolytic serinolysis, in which the side chain hydroxyl group of the serine supplies its oxygen atom to form the C-terminus of the beta chain, while the remainder of the serine residue undergoes an oxidative deamination to produce ammonia and the pyruvoyl prosthetic group on the alpha chain.</text>
</comment>
<keyword evidence="2 11" id="KW-0444">Lipid biosynthesis</keyword>
<dbReference type="GO" id="GO:0006646">
    <property type="term" value="P:phosphatidylethanolamine biosynthetic process"/>
    <property type="evidence" value="ECO:0007669"/>
    <property type="project" value="UniProtKB-UniRule"/>
</dbReference>
<dbReference type="RefSeq" id="WP_160960861.1">
    <property type="nucleotide sequence ID" value="NZ_WVUD01000016.1"/>
</dbReference>
<evidence type="ECO:0000256" key="3">
    <source>
        <dbReference type="ARBA" id="ARBA00022793"/>
    </source>
</evidence>
<evidence type="ECO:0000256" key="8">
    <source>
        <dbReference type="ARBA" id="ARBA00023239"/>
    </source>
</evidence>
<dbReference type="GO" id="GO:0004609">
    <property type="term" value="F:phosphatidylserine decarboxylase activity"/>
    <property type="evidence" value="ECO:0007669"/>
    <property type="project" value="UniProtKB-UniRule"/>
</dbReference>
<keyword evidence="6 11" id="KW-0865">Zymogen</keyword>
<comment type="subcellular location">
    <subcellularLocation>
        <location evidence="11">Cell membrane</location>
        <topology evidence="11">Peripheral membrane protein</topology>
    </subcellularLocation>
</comment>